<dbReference type="Pfam" id="PF00144">
    <property type="entry name" value="Beta-lactamase"/>
    <property type="match status" value="1"/>
</dbReference>
<name>A0ABQ5PZQ4_9BACT</name>
<keyword evidence="3" id="KW-1185">Reference proteome</keyword>
<evidence type="ECO:0000313" key="3">
    <source>
        <dbReference type="Proteomes" id="UP001165044"/>
    </source>
</evidence>
<comment type="caution">
    <text evidence="2">The sequence shown here is derived from an EMBL/GenBank/DDBJ whole genome shotgun (WGS) entry which is preliminary data.</text>
</comment>
<feature type="domain" description="Beta-lactamase-related" evidence="1">
    <location>
        <begin position="31"/>
        <end position="299"/>
    </location>
</feature>
<protein>
    <recommendedName>
        <fullName evidence="1">Beta-lactamase-related domain-containing protein</fullName>
    </recommendedName>
</protein>
<sequence>MSRFYDLASLAKPLVTAPLALAYLDLDADRRWALGFHDRETPLTVRQLLSHSSGLPPWRPFTGEPLAAQLRRPVPDHPLLRPATPGLATYSDLNYRLLAELLVAETGVPFARLGAASGLSPAPWREVPEVLPDAPDAEAWRLATERPLPPRGAHLPQDANARAGMPGHAGYGTTAPQLEAALTCWVAAGWPDRMAVEAAAGENAARWGLGLQVLLGGSGHFGQLLSRLPQGPGIHVLEDPTQAVPTVIPAPDPDAGVPSGWWFHLGYTGPALFYRPGDRSCVALLLHRGGPGGLMLDAEALRARRWEALARFVGQWGG</sequence>
<dbReference type="EMBL" id="BSDC01000003">
    <property type="protein sequence ID" value="GLH67942.1"/>
    <property type="molecule type" value="Genomic_DNA"/>
</dbReference>
<evidence type="ECO:0000259" key="1">
    <source>
        <dbReference type="Pfam" id="PF00144"/>
    </source>
</evidence>
<dbReference type="InterPro" id="IPR012338">
    <property type="entry name" value="Beta-lactam/transpept-like"/>
</dbReference>
<gene>
    <name evidence="2" type="ORF">GETHED_23060</name>
</gene>
<dbReference type="SUPFAM" id="SSF56601">
    <property type="entry name" value="beta-lactamase/transpeptidase-like"/>
    <property type="match status" value="1"/>
</dbReference>
<organism evidence="2 3">
    <name type="scientific">Geothrix edaphica</name>
    <dbReference type="NCBI Taxonomy" id="2927976"/>
    <lineage>
        <taxon>Bacteria</taxon>
        <taxon>Pseudomonadati</taxon>
        <taxon>Acidobacteriota</taxon>
        <taxon>Holophagae</taxon>
        <taxon>Holophagales</taxon>
        <taxon>Holophagaceae</taxon>
        <taxon>Geothrix</taxon>
    </lineage>
</organism>
<accession>A0ABQ5PZQ4</accession>
<dbReference type="InterPro" id="IPR001466">
    <property type="entry name" value="Beta-lactam-related"/>
</dbReference>
<evidence type="ECO:0000313" key="2">
    <source>
        <dbReference type="EMBL" id="GLH67942.1"/>
    </source>
</evidence>
<dbReference type="Proteomes" id="UP001165044">
    <property type="component" value="Unassembled WGS sequence"/>
</dbReference>
<reference evidence="2" key="1">
    <citation type="journal article" date="2023" name="Antonie Van Leeuwenhoek">
        <title>Mesoterricola silvestris gen. nov., sp. nov., Mesoterricola sediminis sp. nov., Geothrix oryzae sp. nov., Geothrix edaphica sp. nov., Geothrix rubra sp. nov., and Geothrix limicola sp. nov., six novel members of Acidobacteriota isolated from soils.</title>
        <authorList>
            <person name="Itoh H."/>
            <person name="Sugisawa Y."/>
            <person name="Mise K."/>
            <person name="Xu Z."/>
            <person name="Kuniyasu M."/>
            <person name="Ushijima N."/>
            <person name="Kawano K."/>
            <person name="Kobayashi E."/>
            <person name="Shiratori Y."/>
            <person name="Masuda Y."/>
            <person name="Senoo K."/>
        </authorList>
    </citation>
    <scope>NUCLEOTIDE SEQUENCE</scope>
    <source>
        <strain evidence="2">Red802</strain>
    </source>
</reference>
<dbReference type="Gene3D" id="3.40.710.10">
    <property type="entry name" value="DD-peptidase/beta-lactamase superfamily"/>
    <property type="match status" value="1"/>
</dbReference>
<dbReference type="RefSeq" id="WP_285609478.1">
    <property type="nucleotide sequence ID" value="NZ_BSDC01000003.1"/>
</dbReference>
<proteinExistence type="predicted"/>